<keyword evidence="2" id="KW-1185">Reference proteome</keyword>
<organism evidence="1 2">
    <name type="scientific">Psilocybe cf. subviscida</name>
    <dbReference type="NCBI Taxonomy" id="2480587"/>
    <lineage>
        <taxon>Eukaryota</taxon>
        <taxon>Fungi</taxon>
        <taxon>Dikarya</taxon>
        <taxon>Basidiomycota</taxon>
        <taxon>Agaricomycotina</taxon>
        <taxon>Agaricomycetes</taxon>
        <taxon>Agaricomycetidae</taxon>
        <taxon>Agaricales</taxon>
        <taxon>Agaricineae</taxon>
        <taxon>Strophariaceae</taxon>
        <taxon>Psilocybe</taxon>
    </lineage>
</organism>
<name>A0A8H5BGY4_9AGAR</name>
<reference evidence="1 2" key="1">
    <citation type="journal article" date="2020" name="ISME J.">
        <title>Uncovering the hidden diversity of litter-decomposition mechanisms in mushroom-forming fungi.</title>
        <authorList>
            <person name="Floudas D."/>
            <person name="Bentzer J."/>
            <person name="Ahren D."/>
            <person name="Johansson T."/>
            <person name="Persson P."/>
            <person name="Tunlid A."/>
        </authorList>
    </citation>
    <scope>NUCLEOTIDE SEQUENCE [LARGE SCALE GENOMIC DNA]</scope>
    <source>
        <strain evidence="1 2">CBS 101986</strain>
    </source>
</reference>
<proteinExistence type="predicted"/>
<dbReference type="Proteomes" id="UP000567179">
    <property type="component" value="Unassembled WGS sequence"/>
</dbReference>
<dbReference type="EMBL" id="JAACJJ010000028">
    <property type="protein sequence ID" value="KAF5322681.1"/>
    <property type="molecule type" value="Genomic_DNA"/>
</dbReference>
<evidence type="ECO:0000313" key="1">
    <source>
        <dbReference type="EMBL" id="KAF5322681.1"/>
    </source>
</evidence>
<dbReference type="AlphaFoldDB" id="A0A8H5BGY4"/>
<comment type="caution">
    <text evidence="1">The sequence shown here is derived from an EMBL/GenBank/DDBJ whole genome shotgun (WGS) entry which is preliminary data.</text>
</comment>
<evidence type="ECO:0000313" key="2">
    <source>
        <dbReference type="Proteomes" id="UP000567179"/>
    </source>
</evidence>
<accession>A0A8H5BGY4</accession>
<protein>
    <submittedName>
        <fullName evidence="1">Uncharacterized protein</fullName>
    </submittedName>
</protein>
<sequence>MDMSPQNLPGIESYVKDLVIQFSFRQSNFTLDDFFSQPALLDILGASHREGHLSGLTLNMLINPHLEPVKPHGWGDLPTSFRDVFASLIRLPSVTSLTIDWLDGLPRELFGSTNLESCALTHSRSPPSAFATAGMKVLKTDHMYTFDGAGDHFCNLREAEVINTSAEDFIQSWTLMKAAGSSLYSLNIVDAFREPFISPIMRMHPDSPAVREAPPLTVVPNLQQLRYSVYESDHASFFVPILWQLFDVSAPHKTLYSIILELEYITSVHSIRDAVDTVESPLWAQLDESWTSGHFPELKTVEIHVKMLHLIPELVNAPGIGENISRAFANSLARTSQDKSLSVFVELQTISL</sequence>
<gene>
    <name evidence="1" type="ORF">D9619_001137</name>
</gene>